<dbReference type="AlphaFoldDB" id="A0A4R4YLA2"/>
<evidence type="ECO:0000259" key="1">
    <source>
        <dbReference type="Pfam" id="PF09414"/>
    </source>
</evidence>
<dbReference type="EMBL" id="SMKX01000193">
    <property type="protein sequence ID" value="TDD45775.1"/>
    <property type="molecule type" value="Genomic_DNA"/>
</dbReference>
<evidence type="ECO:0000313" key="2">
    <source>
        <dbReference type="EMBL" id="TDD45775.1"/>
    </source>
</evidence>
<dbReference type="OrthoDB" id="5493578at2"/>
<sequence>MLDLRNCDLDNLNSVTKYPSIPTYHSLDPRNGGLLDDRVPFTGPVIGTEKVDGTNARIITLPDGSYLLGSREELLYAKGDLIGNPALGIVAELRRVADALPVPAADRIEVRFLEVYGGKVTGASKNYTGDRRVGHRLFDAIHLTDYEDLLAQPRAALSDWREAGNQPFLAEEELQKLAAADGLTLTPRLFILDAVDLPDGMEETQAFLTQHLPHTLSGLDDSAVGTPEGIVLRTPDRSTIAKARFQDYSRTLKRRNR</sequence>
<dbReference type="Pfam" id="PF09414">
    <property type="entry name" value="RNA_ligase"/>
    <property type="match status" value="1"/>
</dbReference>
<proteinExistence type="predicted"/>
<accession>A0A4R4YLA2</accession>
<gene>
    <name evidence="2" type="ORF">E1263_37995</name>
</gene>
<comment type="caution">
    <text evidence="2">The sequence shown here is derived from an EMBL/GenBank/DDBJ whole genome shotgun (WGS) entry which is preliminary data.</text>
</comment>
<dbReference type="SUPFAM" id="SSF56091">
    <property type="entry name" value="DNA ligase/mRNA capping enzyme, catalytic domain"/>
    <property type="match status" value="1"/>
</dbReference>
<keyword evidence="3" id="KW-1185">Reference proteome</keyword>
<protein>
    <recommendedName>
        <fullName evidence="1">RNA ligase domain-containing protein</fullName>
    </recommendedName>
</protein>
<reference evidence="2 3" key="1">
    <citation type="submission" date="2019-03" db="EMBL/GenBank/DDBJ databases">
        <title>Draft genome sequences of novel Actinobacteria.</title>
        <authorList>
            <person name="Sahin N."/>
            <person name="Ay H."/>
            <person name="Saygin H."/>
        </authorList>
    </citation>
    <scope>NUCLEOTIDE SEQUENCE [LARGE SCALE GENOMIC DNA]</scope>
    <source>
        <strain evidence="2 3">JCM 13523</strain>
    </source>
</reference>
<dbReference type="RefSeq" id="WP_132176523.1">
    <property type="nucleotide sequence ID" value="NZ_SMKX01000193.1"/>
</dbReference>
<feature type="domain" description="RNA ligase" evidence="1">
    <location>
        <begin position="44"/>
        <end position="243"/>
    </location>
</feature>
<dbReference type="InterPro" id="IPR021122">
    <property type="entry name" value="RNA_ligase_dom_REL/Rnl2"/>
</dbReference>
<evidence type="ECO:0000313" key="3">
    <source>
        <dbReference type="Proteomes" id="UP000295124"/>
    </source>
</evidence>
<organism evidence="2 3">
    <name type="scientific">Kribbella antibiotica</name>
    <dbReference type="NCBI Taxonomy" id="190195"/>
    <lineage>
        <taxon>Bacteria</taxon>
        <taxon>Bacillati</taxon>
        <taxon>Actinomycetota</taxon>
        <taxon>Actinomycetes</taxon>
        <taxon>Propionibacteriales</taxon>
        <taxon>Kribbellaceae</taxon>
        <taxon>Kribbella</taxon>
    </lineage>
</organism>
<dbReference type="Proteomes" id="UP000295124">
    <property type="component" value="Unassembled WGS sequence"/>
</dbReference>
<name>A0A4R4YLA2_9ACTN</name>